<dbReference type="PANTHER" id="PTHR21064:SF1">
    <property type="entry name" value="HYDROXYLYSINE KINASE"/>
    <property type="match status" value="1"/>
</dbReference>
<dbReference type="PANTHER" id="PTHR21064">
    <property type="entry name" value="AMINOGLYCOSIDE PHOSPHOTRANSFERASE DOMAIN-CONTAINING PROTEIN-RELATED"/>
    <property type="match status" value="1"/>
</dbReference>
<dbReference type="GO" id="GO:0005737">
    <property type="term" value="C:cytoplasm"/>
    <property type="evidence" value="ECO:0007669"/>
    <property type="project" value="UniProtKB-SubCell"/>
</dbReference>
<evidence type="ECO:0000256" key="9">
    <source>
        <dbReference type="ARBA" id="ARBA00040505"/>
    </source>
</evidence>
<dbReference type="Proteomes" id="UP000699462">
    <property type="component" value="Unassembled WGS sequence"/>
</dbReference>
<sequence length="306" mass="35018">MIHLWTQGISCQQPLASVNNKLVESIELSQFQNMDGTVGEPRRTHTMRLFTFVQGQIWSSLTPLETESYWHMGAFLAGLHRHLKQHLNSLTKPILEPAWSLINAPNALDYVDFVVDEDHRKLARNVLQTFRDEYADKLRITNWLPGMEDKDFPITLIHGDPNDLNILINRTSSNDGSLDFGILDWEDCAVSRRVYDLALMLMYMMCCETTVSTAKFAEFGHAIIQGFQCEASKDDWCLTQAERTCLVTLIAVRFAQSLILGEHTFRTKDPGNQYVMLTAKQGGWEKLASVWLTQKSEFINAWTQIK</sequence>
<dbReference type="OrthoDB" id="9973935at2759"/>
<feature type="domain" description="Aminoglycoside phosphotransferase" evidence="10">
    <location>
        <begin position="46"/>
        <end position="206"/>
    </location>
</feature>
<comment type="similarity">
    <text evidence="2">Belongs to the aminoglycoside phosphotransferase family.</text>
</comment>
<dbReference type="InterPro" id="IPR011009">
    <property type="entry name" value="Kinase-like_dom_sf"/>
</dbReference>
<dbReference type="GO" id="GO:0047992">
    <property type="term" value="F:hydroxylysine kinase activity"/>
    <property type="evidence" value="ECO:0007669"/>
    <property type="project" value="UniProtKB-EC"/>
</dbReference>
<comment type="function">
    <text evidence="7">Catalyzes the GTP-dependent phosphorylation of 5-hydroxy-L-lysine.</text>
</comment>
<accession>A0A8T0D0F2</accession>
<keyword evidence="5" id="KW-0418">Kinase</keyword>
<comment type="subcellular location">
    <subcellularLocation>
        <location evidence="1">Cytoplasm</location>
    </subcellularLocation>
</comment>
<protein>
    <recommendedName>
        <fullName evidence="9">Hydroxylysine kinase</fullName>
        <ecNumber evidence="8">2.7.1.81</ecNumber>
    </recommendedName>
</protein>
<evidence type="ECO:0000259" key="10">
    <source>
        <dbReference type="Pfam" id="PF01636"/>
    </source>
</evidence>
<dbReference type="EMBL" id="JTDF01021789">
    <property type="protein sequence ID" value="KAF8561373.1"/>
    <property type="molecule type" value="Genomic_DNA"/>
</dbReference>
<evidence type="ECO:0000256" key="6">
    <source>
        <dbReference type="ARBA" id="ARBA00036820"/>
    </source>
</evidence>
<keyword evidence="12" id="KW-1185">Reference proteome</keyword>
<evidence type="ECO:0000256" key="2">
    <source>
        <dbReference type="ARBA" id="ARBA00006219"/>
    </source>
</evidence>
<evidence type="ECO:0000256" key="4">
    <source>
        <dbReference type="ARBA" id="ARBA00022679"/>
    </source>
</evidence>
<proteinExistence type="inferred from homology"/>
<evidence type="ECO:0000256" key="8">
    <source>
        <dbReference type="ARBA" id="ARBA00038873"/>
    </source>
</evidence>
<evidence type="ECO:0000256" key="1">
    <source>
        <dbReference type="ARBA" id="ARBA00004496"/>
    </source>
</evidence>
<evidence type="ECO:0000256" key="7">
    <source>
        <dbReference type="ARBA" id="ARBA00037368"/>
    </source>
</evidence>
<evidence type="ECO:0000256" key="3">
    <source>
        <dbReference type="ARBA" id="ARBA00022490"/>
    </source>
</evidence>
<dbReference type="AlphaFoldDB" id="A0A8T0D0F2"/>
<evidence type="ECO:0000256" key="5">
    <source>
        <dbReference type="ARBA" id="ARBA00022777"/>
    </source>
</evidence>
<gene>
    <name evidence="11" type="ORF">P879_09065</name>
</gene>
<dbReference type="EC" id="2.7.1.81" evidence="8"/>
<organism evidence="11 12">
    <name type="scientific">Paragonimus westermani</name>
    <dbReference type="NCBI Taxonomy" id="34504"/>
    <lineage>
        <taxon>Eukaryota</taxon>
        <taxon>Metazoa</taxon>
        <taxon>Spiralia</taxon>
        <taxon>Lophotrochozoa</taxon>
        <taxon>Platyhelminthes</taxon>
        <taxon>Trematoda</taxon>
        <taxon>Digenea</taxon>
        <taxon>Plagiorchiida</taxon>
        <taxon>Troglotremata</taxon>
        <taxon>Troglotrematidae</taxon>
        <taxon>Paragonimus</taxon>
    </lineage>
</organism>
<keyword evidence="4" id="KW-0808">Transferase</keyword>
<dbReference type="InterPro" id="IPR002575">
    <property type="entry name" value="Aminoglycoside_PTrfase"/>
</dbReference>
<keyword evidence="3" id="KW-0963">Cytoplasm</keyword>
<dbReference type="SUPFAM" id="SSF56112">
    <property type="entry name" value="Protein kinase-like (PK-like)"/>
    <property type="match status" value="1"/>
</dbReference>
<comment type="catalytic activity">
    <reaction evidence="6">
        <text>(5R)-5-hydroxy-L-lysine + GTP = (5R)-5-phosphooxy-L-lysine + GDP + H(+)</text>
        <dbReference type="Rhea" id="RHEA:19049"/>
        <dbReference type="ChEBI" id="CHEBI:15378"/>
        <dbReference type="ChEBI" id="CHEBI:37565"/>
        <dbReference type="ChEBI" id="CHEBI:57882"/>
        <dbReference type="ChEBI" id="CHEBI:58189"/>
        <dbReference type="ChEBI" id="CHEBI:58357"/>
        <dbReference type="EC" id="2.7.1.81"/>
    </reaction>
</comment>
<dbReference type="Gene3D" id="3.90.1200.10">
    <property type="match status" value="1"/>
</dbReference>
<dbReference type="Pfam" id="PF01636">
    <property type="entry name" value="APH"/>
    <property type="match status" value="1"/>
</dbReference>
<comment type="caution">
    <text evidence="11">The sequence shown here is derived from an EMBL/GenBank/DDBJ whole genome shotgun (WGS) entry which is preliminary data.</text>
</comment>
<evidence type="ECO:0000313" key="11">
    <source>
        <dbReference type="EMBL" id="KAF8561373.1"/>
    </source>
</evidence>
<name>A0A8T0D0F2_9TREM</name>
<dbReference type="InterPro" id="IPR050249">
    <property type="entry name" value="Pseudomonas-type_ThrB"/>
</dbReference>
<evidence type="ECO:0000313" key="12">
    <source>
        <dbReference type="Proteomes" id="UP000699462"/>
    </source>
</evidence>
<reference evidence="11 12" key="1">
    <citation type="submission" date="2019-07" db="EMBL/GenBank/DDBJ databases">
        <title>Annotation for the trematode Paragonimus westermani.</title>
        <authorList>
            <person name="Choi Y.-J."/>
        </authorList>
    </citation>
    <scope>NUCLEOTIDE SEQUENCE [LARGE SCALE GENOMIC DNA]</scope>
    <source>
        <strain evidence="11">180907_Pwestermani</strain>
    </source>
</reference>